<keyword evidence="1" id="KW-0732">Signal</keyword>
<proteinExistence type="predicted"/>
<protein>
    <recommendedName>
        <fullName evidence="3">Peptidase inhibitor family I36</fullName>
    </recommendedName>
</protein>
<dbReference type="RefSeq" id="WP_253054228.1">
    <property type="nucleotide sequence ID" value="NZ_CP159290.1"/>
</dbReference>
<sequence length="145" mass="15068">MKRTIIGLVTTGLLALGGSVGLAVPATAATADCPLGYSCQWRDTGYRTGSVEAGHFSFFECQYDFSWRTYAGVGGNGGYSVSSVSNKGRYEYAFYYINPGYQGPSFGLKPGSGDGNLGDSGGNAPAGFNDELLSGAFGSVEYGCK</sequence>
<gene>
    <name evidence="2" type="ORF">ABRQ22_00970</name>
</gene>
<evidence type="ECO:0000256" key="1">
    <source>
        <dbReference type="SAM" id="SignalP"/>
    </source>
</evidence>
<feature type="chain" id="PRO_5043896819" description="Peptidase inhibitor family I36" evidence="1">
    <location>
        <begin position="29"/>
        <end position="145"/>
    </location>
</feature>
<reference evidence="2" key="1">
    <citation type="submission" date="2024-06" db="EMBL/GenBank/DDBJ databases">
        <title>Complete genome sequence of the cellulolytic actinobacterium, Cellulosimicrobium ES-005.</title>
        <authorList>
            <person name="Matthews C.T."/>
            <person name="Underwood K.D."/>
            <person name="Ghanchi K.M."/>
            <person name="Fields S.D."/>
            <person name="Gardner S.G."/>
        </authorList>
    </citation>
    <scope>NUCLEOTIDE SEQUENCE</scope>
    <source>
        <strain evidence="2">ES-005</strain>
    </source>
</reference>
<evidence type="ECO:0000313" key="2">
    <source>
        <dbReference type="EMBL" id="XCH30302.1"/>
    </source>
</evidence>
<organism evidence="2">
    <name type="scientific">Cellulosimicrobium sp. ES-005</name>
    <dbReference type="NCBI Taxonomy" id="3163031"/>
    <lineage>
        <taxon>Bacteria</taxon>
        <taxon>Bacillati</taxon>
        <taxon>Actinomycetota</taxon>
        <taxon>Actinomycetes</taxon>
        <taxon>Micrococcales</taxon>
        <taxon>Promicromonosporaceae</taxon>
        <taxon>Cellulosimicrobium</taxon>
    </lineage>
</organism>
<name>A0AAU8G1N5_9MICO</name>
<accession>A0AAU8G1N5</accession>
<dbReference type="AlphaFoldDB" id="A0AAU8G1N5"/>
<evidence type="ECO:0008006" key="3">
    <source>
        <dbReference type="Google" id="ProtNLM"/>
    </source>
</evidence>
<dbReference type="EMBL" id="CP159290">
    <property type="protein sequence ID" value="XCH30302.1"/>
    <property type="molecule type" value="Genomic_DNA"/>
</dbReference>
<feature type="signal peptide" evidence="1">
    <location>
        <begin position="1"/>
        <end position="28"/>
    </location>
</feature>